<evidence type="ECO:0000313" key="1">
    <source>
        <dbReference type="EMBL" id="OHE96720.1"/>
    </source>
</evidence>
<comment type="caution">
    <text evidence="1">The sequence shown here is derived from an EMBL/GenBank/DDBJ whole genome shotgun (WGS) entry which is preliminary data.</text>
</comment>
<dbReference type="AlphaFoldDB" id="A0A1G4B5K1"/>
<keyword evidence="2" id="KW-1185">Reference proteome</keyword>
<sequence>MACLRHGPFGQHGMASDVVSSTPHHMAQIDGQVATTSLFLAARLEERISKWTDGKVTGDATAAADWLNLILEHGRQARFGRAHAAGRLTVVREMADQVRWAARQDAVAGIW</sequence>
<dbReference type="Proteomes" id="UP000176998">
    <property type="component" value="Unassembled WGS sequence"/>
</dbReference>
<proteinExistence type="predicted"/>
<dbReference type="GeneID" id="34561182"/>
<dbReference type="OrthoDB" id="10450532at2759"/>
<accession>A0A1G4B5K1</accession>
<dbReference type="RefSeq" id="XP_022473876.1">
    <property type="nucleotide sequence ID" value="XM_022619672.1"/>
</dbReference>
<name>A0A1G4B5K1_9PEZI</name>
<evidence type="ECO:0000313" key="2">
    <source>
        <dbReference type="Proteomes" id="UP000176998"/>
    </source>
</evidence>
<protein>
    <submittedName>
        <fullName evidence="1">Uncharacterized protein</fullName>
    </submittedName>
</protein>
<organism evidence="1 2">
    <name type="scientific">Colletotrichum orchidophilum</name>
    <dbReference type="NCBI Taxonomy" id="1209926"/>
    <lineage>
        <taxon>Eukaryota</taxon>
        <taxon>Fungi</taxon>
        <taxon>Dikarya</taxon>
        <taxon>Ascomycota</taxon>
        <taxon>Pezizomycotina</taxon>
        <taxon>Sordariomycetes</taxon>
        <taxon>Hypocreomycetidae</taxon>
        <taxon>Glomerellales</taxon>
        <taxon>Glomerellaceae</taxon>
        <taxon>Colletotrichum</taxon>
    </lineage>
</organism>
<dbReference type="EMBL" id="MJBS01000066">
    <property type="protein sequence ID" value="OHE96720.1"/>
    <property type="molecule type" value="Genomic_DNA"/>
</dbReference>
<reference evidence="1 2" key="1">
    <citation type="submission" date="2016-09" db="EMBL/GenBank/DDBJ databases">
        <authorList>
            <person name="Capua I."/>
            <person name="De Benedictis P."/>
            <person name="Joannis T."/>
            <person name="Lombin L.H."/>
            <person name="Cattoli G."/>
        </authorList>
    </citation>
    <scope>NUCLEOTIDE SEQUENCE [LARGE SCALE GENOMIC DNA]</scope>
    <source>
        <strain evidence="1 2">IMI 309357</strain>
    </source>
</reference>
<gene>
    <name evidence="1" type="ORF">CORC01_08037</name>
</gene>